<accession>A0A3D9DN06</accession>
<keyword evidence="2" id="KW-1185">Reference proteome</keyword>
<organism evidence="1 2">
    <name type="scientific">Chryseobacterium elymi</name>
    <dbReference type="NCBI Taxonomy" id="395936"/>
    <lineage>
        <taxon>Bacteria</taxon>
        <taxon>Pseudomonadati</taxon>
        <taxon>Bacteroidota</taxon>
        <taxon>Flavobacteriia</taxon>
        <taxon>Flavobacteriales</taxon>
        <taxon>Weeksellaceae</taxon>
        <taxon>Chryseobacterium group</taxon>
        <taxon>Chryseobacterium</taxon>
    </lineage>
</organism>
<name>A0A3D9DN06_9FLAO</name>
<evidence type="ECO:0000313" key="1">
    <source>
        <dbReference type="EMBL" id="REC79398.1"/>
    </source>
</evidence>
<reference evidence="1 2" key="1">
    <citation type="journal article" date="2010" name="Syst. Appl. Microbiol.">
        <title>Four new species of Chryseobacterium from the rhizosphere of coastal sand dune plants, Chryseobacterium elymi sp. nov., Chryseobacterium hagamense sp. nov., Chryseobacterium lathyri sp. nov. and Chryseobacterium rhizosphaerae sp. nov.</title>
        <authorList>
            <person name="Cho S.H."/>
            <person name="Lee K.S."/>
            <person name="Shin D.S."/>
            <person name="Han J.H."/>
            <person name="Park K.S."/>
            <person name="Lee C.H."/>
            <person name="Park K.H."/>
            <person name="Kim S.B."/>
        </authorList>
    </citation>
    <scope>NUCLEOTIDE SEQUENCE [LARGE SCALE GENOMIC DNA]</scope>
    <source>
        <strain evidence="1 2">KCTC 22547</strain>
    </source>
</reference>
<dbReference type="AlphaFoldDB" id="A0A3D9DN06"/>
<proteinExistence type="predicted"/>
<evidence type="ECO:0000313" key="2">
    <source>
        <dbReference type="Proteomes" id="UP000257030"/>
    </source>
</evidence>
<comment type="caution">
    <text evidence="1">The sequence shown here is derived from an EMBL/GenBank/DDBJ whole genome shotgun (WGS) entry which is preliminary data.</text>
</comment>
<sequence>MAFMRLNRSLYSLFFLYVNRQQLISVHSFRCGYSEKDIKSLFPGYKNSKIPPPGLYFIVILMLNDHFRIKNEYHFKQTVNEINIFVQ</sequence>
<dbReference type="EMBL" id="QNUH01000004">
    <property type="protein sequence ID" value="REC79398.1"/>
    <property type="molecule type" value="Genomic_DNA"/>
</dbReference>
<gene>
    <name evidence="1" type="ORF">DRF60_06115</name>
</gene>
<dbReference type="Proteomes" id="UP000257030">
    <property type="component" value="Unassembled WGS sequence"/>
</dbReference>
<protein>
    <submittedName>
        <fullName evidence="1">Uncharacterized protein</fullName>
    </submittedName>
</protein>